<evidence type="ECO:0000313" key="2">
    <source>
        <dbReference type="EMBL" id="KTS13696.1"/>
    </source>
</evidence>
<dbReference type="RefSeq" id="WP_058613305.1">
    <property type="nucleotide sequence ID" value="NZ_LDRV01000019.1"/>
</dbReference>
<protein>
    <recommendedName>
        <fullName evidence="1">Glyoxalase-like domain-containing protein</fullName>
    </recommendedName>
</protein>
<gene>
    <name evidence="2" type="ORF">RSA3_03405</name>
</gene>
<comment type="caution">
    <text evidence="2">The sequence shown here is derived from an EMBL/GenBank/DDBJ whole genome shotgun (WGS) entry which is preliminary data.</text>
</comment>
<dbReference type="PATRIC" id="fig|2033.7.peg.1139"/>
<dbReference type="InterPro" id="IPR029068">
    <property type="entry name" value="Glyas_Bleomycin-R_OHBP_Dase"/>
</dbReference>
<dbReference type="Pfam" id="PF13468">
    <property type="entry name" value="Glyoxalase_3"/>
    <property type="match status" value="1"/>
</dbReference>
<dbReference type="PANTHER" id="PTHR40265:SF1">
    <property type="entry name" value="GLYOXALASE-LIKE DOMAIN-CONTAINING PROTEIN"/>
    <property type="match status" value="1"/>
</dbReference>
<sequence length="211" mass="22168">MSTDLDHLVFAGPSLADAIDEIERLTGVRGAPGGRHTTTGTANALIALTVDGQPGRRYLEIIGPDPDGVRTASEIPTFGISSLSAPRLAGFALRPDDLDATVERLRSLGTDPGDVEPLGRVRPDGVQLSWRLTRRAGNAWDGLPFLIDWQDSPHPGLGDLPRLELTGLRVTAPAGDARFDALTALGLDPTAGSAALHVDLRGTRAATLSTD</sequence>
<organism evidence="2 3">
    <name type="scientific">Microbacterium testaceum</name>
    <name type="common">Aureobacterium testaceum</name>
    <name type="synonym">Brevibacterium testaceum</name>
    <dbReference type="NCBI Taxonomy" id="2033"/>
    <lineage>
        <taxon>Bacteria</taxon>
        <taxon>Bacillati</taxon>
        <taxon>Actinomycetota</taxon>
        <taxon>Actinomycetes</taxon>
        <taxon>Micrococcales</taxon>
        <taxon>Microbacteriaceae</taxon>
        <taxon>Microbacterium</taxon>
    </lineage>
</organism>
<proteinExistence type="predicted"/>
<dbReference type="EMBL" id="LDRV01000019">
    <property type="protein sequence ID" value="KTS13696.1"/>
    <property type="molecule type" value="Genomic_DNA"/>
</dbReference>
<accession>A0A147FAT0</accession>
<feature type="domain" description="Glyoxalase-like" evidence="1">
    <location>
        <begin position="5"/>
        <end position="177"/>
    </location>
</feature>
<reference evidence="2 3" key="1">
    <citation type="journal article" date="2016" name="Front. Microbiol.">
        <title>Genomic Resource of Rice Seed Associated Bacteria.</title>
        <authorList>
            <person name="Midha S."/>
            <person name="Bansal K."/>
            <person name="Sharma S."/>
            <person name="Kumar N."/>
            <person name="Patil P.P."/>
            <person name="Chaudhry V."/>
            <person name="Patil P.B."/>
        </authorList>
    </citation>
    <scope>NUCLEOTIDE SEQUENCE [LARGE SCALE GENOMIC DNA]</scope>
    <source>
        <strain evidence="2 3">RSA3</strain>
    </source>
</reference>
<dbReference type="Gene3D" id="3.10.180.10">
    <property type="entry name" value="2,3-Dihydroxybiphenyl 1,2-Dioxygenase, domain 1"/>
    <property type="match status" value="1"/>
</dbReference>
<evidence type="ECO:0000259" key="1">
    <source>
        <dbReference type="Pfam" id="PF13468"/>
    </source>
</evidence>
<dbReference type="InterPro" id="IPR025870">
    <property type="entry name" value="Glyoxalase-like_dom"/>
</dbReference>
<name>A0A147FAT0_MICTE</name>
<dbReference type="SUPFAM" id="SSF54593">
    <property type="entry name" value="Glyoxalase/Bleomycin resistance protein/Dihydroxybiphenyl dioxygenase"/>
    <property type="match status" value="1"/>
</dbReference>
<dbReference type="Proteomes" id="UP000072189">
    <property type="component" value="Unassembled WGS sequence"/>
</dbReference>
<dbReference type="AlphaFoldDB" id="A0A147FAT0"/>
<evidence type="ECO:0000313" key="3">
    <source>
        <dbReference type="Proteomes" id="UP000072189"/>
    </source>
</evidence>
<dbReference type="PANTHER" id="PTHR40265">
    <property type="entry name" value="BLL2707 PROTEIN"/>
    <property type="match status" value="1"/>
</dbReference>